<dbReference type="AlphaFoldDB" id="A0A0C6P247"/>
<dbReference type="EMBL" id="HE965806">
    <property type="protein sequence ID" value="CCJ52249.1"/>
    <property type="molecule type" value="Genomic_DNA"/>
</dbReference>
<organism evidence="1 2">
    <name type="scientific">Bordetella bronchiseptica 253</name>
    <dbReference type="NCBI Taxonomy" id="568707"/>
    <lineage>
        <taxon>Bacteria</taxon>
        <taxon>Pseudomonadati</taxon>
        <taxon>Pseudomonadota</taxon>
        <taxon>Betaproteobacteria</taxon>
        <taxon>Burkholderiales</taxon>
        <taxon>Alcaligenaceae</taxon>
        <taxon>Bordetella</taxon>
    </lineage>
</organism>
<dbReference type="HOGENOM" id="CLU_126406_0_0_4"/>
<dbReference type="GeneID" id="93203199"/>
<evidence type="ECO:0000313" key="1">
    <source>
        <dbReference type="EMBL" id="CCJ52249.1"/>
    </source>
</evidence>
<dbReference type="OrthoDB" id="1649389at2"/>
<dbReference type="RefSeq" id="WP_003811996.1">
    <property type="nucleotide sequence ID" value="NC_019382.1"/>
</dbReference>
<evidence type="ECO:0000313" key="2">
    <source>
        <dbReference type="Proteomes" id="UP000007564"/>
    </source>
</evidence>
<dbReference type="Proteomes" id="UP000007564">
    <property type="component" value="Chromosome"/>
</dbReference>
<dbReference type="KEGG" id="bbh:BN112_0331"/>
<dbReference type="InterPro" id="IPR027417">
    <property type="entry name" value="P-loop_NTPase"/>
</dbReference>
<name>A0A0C6P247_BORBO</name>
<accession>A0A0C6P247</accession>
<sequence length="181" mass="18807">MLPIVIVSGPPGSGKTTACGLLAQADPQGLHLPSDLFYGFPAHPIPPYRPQADAQNAAVIRAVCRSAASFAADGYRVYLDGIFGPWFLPLIAAQLQAARCPAAYALLDIGLDEALARVEQRSGPGQASMVRTMHDAFRAAGSLAGHRVVTAGRPAAEIADEIAGRLQAGALALDLARWAPG</sequence>
<proteinExistence type="predicted"/>
<dbReference type="SUPFAM" id="SSF52540">
    <property type="entry name" value="P-loop containing nucleoside triphosphate hydrolases"/>
    <property type="match status" value="1"/>
</dbReference>
<reference evidence="1 2" key="1">
    <citation type="journal article" date="2012" name="BMC Genomics">
        <title>Comparative genomics of the classical Bordetella subspecies: the evolution and exchange of virulence-associated diversity amongst closely related pathogens.</title>
        <authorList>
            <person name="Park J."/>
            <person name="Zhang Y."/>
            <person name="Buboltz A.M."/>
            <person name="Zhang X."/>
            <person name="Schuster S.C."/>
            <person name="Ahuja U."/>
            <person name="Liu M."/>
            <person name="Miller J.F."/>
            <person name="Sebaihia M."/>
            <person name="Bentley S.D."/>
            <person name="Parkhill J."/>
            <person name="Harvill E.T."/>
        </authorList>
    </citation>
    <scope>NUCLEOTIDE SEQUENCE [LARGE SCALE GENOMIC DNA]</scope>
    <source>
        <strain evidence="1 2">253</strain>
    </source>
</reference>
<dbReference type="Gene3D" id="3.40.50.300">
    <property type="entry name" value="P-loop containing nucleotide triphosphate hydrolases"/>
    <property type="match status" value="1"/>
</dbReference>
<protein>
    <submittedName>
        <fullName evidence="1">Uncharacterized protein</fullName>
    </submittedName>
</protein>
<gene>
    <name evidence="1" type="ORF">BN112_0331</name>
</gene>